<dbReference type="InterPro" id="IPR000620">
    <property type="entry name" value="EamA_dom"/>
</dbReference>
<keyword evidence="3 6" id="KW-0812">Transmembrane</keyword>
<reference evidence="8 9" key="1">
    <citation type="journal article" date="2013" name="Genome Announc.">
        <title>Draft Genome Sequence of Strain JLT2015T, Belonging to the Family Sphingomonadaceae of the Alphaproteobacteria.</title>
        <authorList>
            <person name="Tang K."/>
            <person name="Liu K."/>
            <person name="Li S."/>
            <person name="Jiao N."/>
        </authorList>
    </citation>
    <scope>NUCLEOTIDE SEQUENCE [LARGE SCALE GENOMIC DNA]</scope>
    <source>
        <strain evidence="8 9">JLT2015</strain>
    </source>
</reference>
<comment type="subcellular location">
    <subcellularLocation>
        <location evidence="1">Membrane</location>
        <topology evidence="1">Multi-pass membrane protein</topology>
    </subcellularLocation>
</comment>
<evidence type="ECO:0000256" key="3">
    <source>
        <dbReference type="ARBA" id="ARBA00022692"/>
    </source>
</evidence>
<feature type="transmembrane region" description="Helical" evidence="6">
    <location>
        <begin position="128"/>
        <end position="146"/>
    </location>
</feature>
<feature type="transmembrane region" description="Helical" evidence="6">
    <location>
        <begin position="43"/>
        <end position="62"/>
    </location>
</feature>
<comment type="similarity">
    <text evidence="2">Belongs to the drug/metabolite transporter (DMT) superfamily. 10 TMS drug/metabolite exporter (DME) (TC 2.A.7.3) family.</text>
</comment>
<feature type="transmembrane region" description="Helical" evidence="6">
    <location>
        <begin position="74"/>
        <end position="93"/>
    </location>
</feature>
<feature type="transmembrane region" description="Helical" evidence="6">
    <location>
        <begin position="266"/>
        <end position="282"/>
    </location>
</feature>
<feature type="transmembrane region" description="Helical" evidence="6">
    <location>
        <begin position="244"/>
        <end position="260"/>
    </location>
</feature>
<evidence type="ECO:0000259" key="7">
    <source>
        <dbReference type="Pfam" id="PF00892"/>
    </source>
</evidence>
<dbReference type="RefSeq" id="WP_008601376.1">
    <property type="nucleotide sequence ID" value="NZ_AMRV01000003.1"/>
</dbReference>
<feature type="transmembrane region" description="Helical" evidence="6">
    <location>
        <begin position="12"/>
        <end position="31"/>
    </location>
</feature>
<feature type="transmembrane region" description="Helical" evidence="6">
    <location>
        <begin position="152"/>
        <end position="170"/>
    </location>
</feature>
<dbReference type="PANTHER" id="PTHR22911:SF6">
    <property type="entry name" value="SOLUTE CARRIER FAMILY 35 MEMBER G1"/>
    <property type="match status" value="1"/>
</dbReference>
<evidence type="ECO:0000256" key="4">
    <source>
        <dbReference type="ARBA" id="ARBA00022989"/>
    </source>
</evidence>
<evidence type="ECO:0000256" key="6">
    <source>
        <dbReference type="SAM" id="Phobius"/>
    </source>
</evidence>
<feature type="domain" description="EamA" evidence="7">
    <location>
        <begin position="15"/>
        <end position="142"/>
    </location>
</feature>
<evidence type="ECO:0000256" key="1">
    <source>
        <dbReference type="ARBA" id="ARBA00004141"/>
    </source>
</evidence>
<dbReference type="PANTHER" id="PTHR22911">
    <property type="entry name" value="ACYL-MALONYL CONDENSING ENZYME-RELATED"/>
    <property type="match status" value="1"/>
</dbReference>
<organism evidence="8 9">
    <name type="scientific">Pacificimonas flava</name>
    <dbReference type="NCBI Taxonomy" id="1234595"/>
    <lineage>
        <taxon>Bacteria</taxon>
        <taxon>Pseudomonadati</taxon>
        <taxon>Pseudomonadota</taxon>
        <taxon>Alphaproteobacteria</taxon>
        <taxon>Sphingomonadales</taxon>
        <taxon>Sphingosinicellaceae</taxon>
        <taxon>Pacificimonas</taxon>
    </lineage>
</organism>
<gene>
    <name evidence="8" type="ORF">C725_1454</name>
</gene>
<evidence type="ECO:0000256" key="2">
    <source>
        <dbReference type="ARBA" id="ARBA00009853"/>
    </source>
</evidence>
<feature type="transmembrane region" description="Helical" evidence="6">
    <location>
        <begin position="210"/>
        <end position="232"/>
    </location>
</feature>
<dbReference type="InterPro" id="IPR037185">
    <property type="entry name" value="EmrE-like"/>
</dbReference>
<dbReference type="Pfam" id="PF00892">
    <property type="entry name" value="EamA"/>
    <property type="match status" value="2"/>
</dbReference>
<name>M2U6C8_9SPHN</name>
<feature type="domain" description="EamA" evidence="7">
    <location>
        <begin position="151"/>
        <end position="280"/>
    </location>
</feature>
<protein>
    <submittedName>
        <fullName evidence="8">Integral membrane protein</fullName>
    </submittedName>
</protein>
<feature type="transmembrane region" description="Helical" evidence="6">
    <location>
        <begin position="182"/>
        <end position="204"/>
    </location>
</feature>
<dbReference type="Proteomes" id="UP000011717">
    <property type="component" value="Unassembled WGS sequence"/>
</dbReference>
<evidence type="ECO:0000313" key="9">
    <source>
        <dbReference type="Proteomes" id="UP000011717"/>
    </source>
</evidence>
<dbReference type="OrthoDB" id="9812899at2"/>
<comment type="caution">
    <text evidence="8">The sequence shown here is derived from an EMBL/GenBank/DDBJ whole genome shotgun (WGS) entry which is preliminary data.</text>
</comment>
<dbReference type="EMBL" id="AMRV01000003">
    <property type="protein sequence ID" value="EMD83553.1"/>
    <property type="molecule type" value="Genomic_DNA"/>
</dbReference>
<keyword evidence="9" id="KW-1185">Reference proteome</keyword>
<accession>M2U6C8</accession>
<dbReference type="SUPFAM" id="SSF103481">
    <property type="entry name" value="Multidrug resistance efflux transporter EmrE"/>
    <property type="match status" value="2"/>
</dbReference>
<evidence type="ECO:0000256" key="5">
    <source>
        <dbReference type="ARBA" id="ARBA00023136"/>
    </source>
</evidence>
<feature type="transmembrane region" description="Helical" evidence="6">
    <location>
        <begin position="99"/>
        <end position="119"/>
    </location>
</feature>
<keyword evidence="5 6" id="KW-0472">Membrane</keyword>
<proteinExistence type="inferred from homology"/>
<dbReference type="GO" id="GO:0016020">
    <property type="term" value="C:membrane"/>
    <property type="evidence" value="ECO:0007669"/>
    <property type="project" value="UniProtKB-SubCell"/>
</dbReference>
<keyword evidence="4 6" id="KW-1133">Transmembrane helix</keyword>
<sequence>MMARLRISEGFAAPAWIIASSLLFAVAWTFIKLAGQDIHPFEVVFWRCLIGSAILMPFVIAGKVRMPLSRLGGHAMRATSGIIAMFATFYALANAPIATVQAITFAAPVFATFGAFLFLGEKVRFRRMAALAVGFAGVLYVLQPGAEPLTPGILAAIVATIATAFTTIAIKRLVGFDHPNTVVAWSFVLPILPALIVSLFVWSWPQPLTWVYLLLTGAFTLGGQTAMVRAFSLADATAIMPYDFVRFGFIVGIGVLVFGDVLRPEVLIGGGIILASAIYLAYREAQLSRRGPASTPRVT</sequence>
<evidence type="ECO:0000313" key="8">
    <source>
        <dbReference type="EMBL" id="EMD83553.1"/>
    </source>
</evidence>
<dbReference type="AlphaFoldDB" id="M2U6C8"/>